<dbReference type="PROSITE" id="PS00688">
    <property type="entry name" value="SIGMA54_INTERACT_3"/>
    <property type="match status" value="1"/>
</dbReference>
<dbReference type="InterPro" id="IPR000719">
    <property type="entry name" value="Prot_kinase_dom"/>
</dbReference>
<keyword evidence="2" id="KW-0067">ATP-binding</keyword>
<feature type="region of interest" description="Disordered" evidence="7">
    <location>
        <begin position="220"/>
        <end position="244"/>
    </location>
</feature>
<dbReference type="SUPFAM" id="SSF46689">
    <property type="entry name" value="Homeodomain-like"/>
    <property type="match status" value="1"/>
</dbReference>
<dbReference type="Gene3D" id="3.30.450.40">
    <property type="match status" value="1"/>
</dbReference>
<dbReference type="SUPFAM" id="SSF56112">
    <property type="entry name" value="Protein kinase-like (PK-like)"/>
    <property type="match status" value="1"/>
</dbReference>
<organism evidence="10 11">
    <name type="scientific">Sandaracinus amylolyticus</name>
    <dbReference type="NCBI Taxonomy" id="927083"/>
    <lineage>
        <taxon>Bacteria</taxon>
        <taxon>Pseudomonadati</taxon>
        <taxon>Myxococcota</taxon>
        <taxon>Polyangia</taxon>
        <taxon>Polyangiales</taxon>
        <taxon>Sandaracinaceae</taxon>
        <taxon>Sandaracinus</taxon>
    </lineage>
</organism>
<dbReference type="EMBL" id="CP011125">
    <property type="protein sequence ID" value="AKF07287.1"/>
    <property type="molecule type" value="Genomic_DNA"/>
</dbReference>
<dbReference type="InterPro" id="IPR025943">
    <property type="entry name" value="Sigma_54_int_dom_ATP-bd_2"/>
</dbReference>
<dbReference type="FunFam" id="3.40.50.300:FF:000006">
    <property type="entry name" value="DNA-binding transcriptional regulator NtrC"/>
    <property type="match status" value="1"/>
</dbReference>
<dbReference type="PROSITE" id="PS50011">
    <property type="entry name" value="PROTEIN_KINASE_DOM"/>
    <property type="match status" value="1"/>
</dbReference>
<dbReference type="Gene3D" id="3.40.50.300">
    <property type="entry name" value="P-loop containing nucleotide triphosphate hydrolases"/>
    <property type="match status" value="1"/>
</dbReference>
<dbReference type="SMART" id="SM00065">
    <property type="entry name" value="GAF"/>
    <property type="match status" value="1"/>
</dbReference>
<accession>A0A0F6W4I6</accession>
<dbReference type="Pfam" id="PF00158">
    <property type="entry name" value="Sigma54_activat"/>
    <property type="match status" value="1"/>
</dbReference>
<keyword evidence="11" id="KW-1185">Reference proteome</keyword>
<keyword evidence="1" id="KW-0547">Nucleotide-binding</keyword>
<dbReference type="Gene3D" id="1.10.510.10">
    <property type="entry name" value="Transferase(Phosphotransferase) domain 1"/>
    <property type="match status" value="1"/>
</dbReference>
<dbReference type="Gene3D" id="1.25.40.10">
    <property type="entry name" value="Tetratricopeptide repeat domain"/>
    <property type="match status" value="1"/>
</dbReference>
<evidence type="ECO:0000313" key="10">
    <source>
        <dbReference type="EMBL" id="AKF07287.1"/>
    </source>
</evidence>
<feature type="domain" description="Sigma-54 factor interaction" evidence="9">
    <location>
        <begin position="1272"/>
        <end position="1498"/>
    </location>
</feature>
<dbReference type="InterPro" id="IPR025944">
    <property type="entry name" value="Sigma_54_int_dom_CS"/>
</dbReference>
<dbReference type="PROSITE" id="PS00676">
    <property type="entry name" value="SIGMA54_INTERACT_2"/>
    <property type="match status" value="1"/>
</dbReference>
<dbReference type="InterPro" id="IPR009057">
    <property type="entry name" value="Homeodomain-like_sf"/>
</dbReference>
<evidence type="ECO:0000256" key="3">
    <source>
        <dbReference type="ARBA" id="ARBA00023015"/>
    </source>
</evidence>
<feature type="compositionally biased region" description="Basic and acidic residues" evidence="7">
    <location>
        <begin position="259"/>
        <end position="276"/>
    </location>
</feature>
<dbReference type="SUPFAM" id="SSF48452">
    <property type="entry name" value="TPR-like"/>
    <property type="match status" value="1"/>
</dbReference>
<dbReference type="InterPro" id="IPR002197">
    <property type="entry name" value="HTH_Fis"/>
</dbReference>
<evidence type="ECO:0000259" key="9">
    <source>
        <dbReference type="PROSITE" id="PS50045"/>
    </source>
</evidence>
<dbReference type="PANTHER" id="PTHR32071:SF117">
    <property type="entry name" value="PTS-DEPENDENT DIHYDROXYACETONE KINASE OPERON REGULATORY PROTEIN-RELATED"/>
    <property type="match status" value="1"/>
</dbReference>
<dbReference type="Pfam" id="PF02954">
    <property type="entry name" value="HTH_8"/>
    <property type="match status" value="1"/>
</dbReference>
<dbReference type="GO" id="GO:0005524">
    <property type="term" value="F:ATP binding"/>
    <property type="evidence" value="ECO:0007669"/>
    <property type="project" value="UniProtKB-KW"/>
</dbReference>
<dbReference type="InterPro" id="IPR011990">
    <property type="entry name" value="TPR-like_helical_dom_sf"/>
</dbReference>
<protein>
    <submittedName>
        <fullName evidence="10">Response regulator of zinc sigma-54-dependent two-component system</fullName>
    </submittedName>
</protein>
<evidence type="ECO:0000313" key="11">
    <source>
        <dbReference type="Proteomes" id="UP000034883"/>
    </source>
</evidence>
<evidence type="ECO:0000256" key="5">
    <source>
        <dbReference type="ARBA" id="ARBA00023159"/>
    </source>
</evidence>
<reference evidence="10 11" key="1">
    <citation type="submission" date="2015-03" db="EMBL/GenBank/DDBJ databases">
        <title>Genome assembly of Sandaracinus amylolyticus DSM 53668.</title>
        <authorList>
            <person name="Sharma G."/>
            <person name="Subramanian S."/>
        </authorList>
    </citation>
    <scope>NUCLEOTIDE SEQUENCE [LARGE SCALE GENOMIC DNA]</scope>
    <source>
        <strain evidence="10 11">DSM 53668</strain>
    </source>
</reference>
<dbReference type="KEGG" id="samy:DB32_004436"/>
<keyword evidence="5" id="KW-0010">Activator</keyword>
<dbReference type="PANTHER" id="PTHR32071">
    <property type="entry name" value="TRANSCRIPTIONAL REGULATORY PROTEIN"/>
    <property type="match status" value="1"/>
</dbReference>
<dbReference type="Proteomes" id="UP000034883">
    <property type="component" value="Chromosome"/>
</dbReference>
<name>A0A0F6W4I6_9BACT</name>
<dbReference type="InterPro" id="IPR025662">
    <property type="entry name" value="Sigma_54_int_dom_ATP-bd_1"/>
</dbReference>
<dbReference type="InterPro" id="IPR011009">
    <property type="entry name" value="Kinase-like_dom_sf"/>
</dbReference>
<dbReference type="SUPFAM" id="SSF52540">
    <property type="entry name" value="P-loop containing nucleoside triphosphate hydrolases"/>
    <property type="match status" value="2"/>
</dbReference>
<dbReference type="GO" id="GO:0006355">
    <property type="term" value="P:regulation of DNA-templated transcription"/>
    <property type="evidence" value="ECO:0007669"/>
    <property type="project" value="InterPro"/>
</dbReference>
<evidence type="ECO:0000256" key="1">
    <source>
        <dbReference type="ARBA" id="ARBA00022741"/>
    </source>
</evidence>
<dbReference type="Pfam" id="PF00069">
    <property type="entry name" value="Pkinase"/>
    <property type="match status" value="1"/>
</dbReference>
<dbReference type="PRINTS" id="PR01590">
    <property type="entry name" value="HTHFIS"/>
</dbReference>
<dbReference type="InterPro" id="IPR008271">
    <property type="entry name" value="Ser/Thr_kinase_AS"/>
</dbReference>
<dbReference type="SUPFAM" id="SSF55781">
    <property type="entry name" value="GAF domain-like"/>
    <property type="match status" value="1"/>
</dbReference>
<feature type="domain" description="Protein kinase" evidence="8">
    <location>
        <begin position="20"/>
        <end position="284"/>
    </location>
</feature>
<dbReference type="PROSITE" id="PS00108">
    <property type="entry name" value="PROTEIN_KINASE_ST"/>
    <property type="match status" value="1"/>
</dbReference>
<dbReference type="SMART" id="SM00382">
    <property type="entry name" value="AAA"/>
    <property type="match status" value="2"/>
</dbReference>
<keyword evidence="3" id="KW-0805">Transcription regulation</keyword>
<dbReference type="Gene3D" id="1.10.10.60">
    <property type="entry name" value="Homeodomain-like"/>
    <property type="match status" value="1"/>
</dbReference>
<dbReference type="InterPro" id="IPR003018">
    <property type="entry name" value="GAF"/>
</dbReference>
<proteinExistence type="predicted"/>
<dbReference type="STRING" id="927083.DB32_004436"/>
<gene>
    <name evidence="10" type="ORF">DB32_004436</name>
</gene>
<dbReference type="InterPro" id="IPR058031">
    <property type="entry name" value="AAA_lid_NorR"/>
</dbReference>
<evidence type="ECO:0000256" key="6">
    <source>
        <dbReference type="ARBA" id="ARBA00023163"/>
    </source>
</evidence>
<dbReference type="Pfam" id="PF13185">
    <property type="entry name" value="GAF_2"/>
    <property type="match status" value="1"/>
</dbReference>
<dbReference type="Gene3D" id="1.10.8.60">
    <property type="match status" value="1"/>
</dbReference>
<evidence type="ECO:0000256" key="4">
    <source>
        <dbReference type="ARBA" id="ARBA00023125"/>
    </source>
</evidence>
<dbReference type="Gene3D" id="3.30.200.20">
    <property type="entry name" value="Phosphorylase Kinase, domain 1"/>
    <property type="match status" value="1"/>
</dbReference>
<keyword evidence="4" id="KW-0238">DNA-binding</keyword>
<feature type="region of interest" description="Disordered" evidence="7">
    <location>
        <begin position="259"/>
        <end position="291"/>
    </location>
</feature>
<dbReference type="CDD" id="cd00009">
    <property type="entry name" value="AAA"/>
    <property type="match status" value="1"/>
</dbReference>
<evidence type="ECO:0000256" key="7">
    <source>
        <dbReference type="SAM" id="MobiDB-lite"/>
    </source>
</evidence>
<evidence type="ECO:0000259" key="8">
    <source>
        <dbReference type="PROSITE" id="PS50011"/>
    </source>
</evidence>
<keyword evidence="6" id="KW-0804">Transcription</keyword>
<evidence type="ECO:0000256" key="2">
    <source>
        <dbReference type="ARBA" id="ARBA00022840"/>
    </source>
</evidence>
<dbReference type="InterPro" id="IPR029016">
    <property type="entry name" value="GAF-like_dom_sf"/>
</dbReference>
<sequence length="1575" mass="163958">MGADTPATTLAAGPLLGGRYRHVRELGRGAIGRVVEVEDTIAGGARAAKIVSAAHGERLQWELALLTSISHAGLAAVHELLRVEGALGEPFALEPGAWVLVEELAAGRPSGEVVRGLAGVASRARFASIAGAAVARALAALHAAGLVHGDVKPANVVVAGDPGAARLVDLGLAGAPGLGPVMGTPGFLAPEAWLGARSPSSDLFALGVTLARWVAGDDDDAGTGARSSEPLRDVHRAPTLPTDAPAPLRALIEELLRDAPEERPASAREVARRLDPDGAASTLLDEPSHDERARRAAVARLHGRARELSALRAAIDAPGVIAVIGPPGSGRTRLAREAVRALQADRAREGAEVPTWIDDALPSRVGHACVVHDGSGAISIERARAAVRAAELEGASLVVILERAEVIDAPGIKRVTLGPIDDASLGALLADVLAIRGASAALQSASRAASSGLPGRLCRIVASAFAQGRDPSRPDVMRSLGRDEGAALAVPEVARPLAEALAIAGGTLRADEARMALGNDPARAGALLAGSGLATFDATGLVLRADRVRSITRDLGGARRKAIARTLDRAAVRGLARACVDAALDRPDAARDAFLGIAAEARAAGDPLAAADVLRIARERLSSTPEPITLALAEALRAAGEETAAREALDDAETRDARALAAELARLRGDVEAAERGALSLISETDAAGLAARFTAARIAWGRGELDRASELARSVRDVAGDRVAPLARALEVETLVAMSRGERETASSLAAELERVAARAPRDIALATRARAASIAGSAALASGAIELAIDAYERAAEHAERAGERHGAASATVNLGLARLDAGRLGPAIDALREGARRLATLRRPHELGRALFNLANAAFLAGDDALAQLAAERARDAARESGDRDASDHAAIVLADLELRAGRVRGAIRALEGIEADGAMLPIVDARLAIAHAALGEIDHAHARARSARANAPEGSLAEVEVLLAEARVALAAGESPIAEARAMEASASARTFETRVRAALVGAEAAELEGRRAEAAARLATARALLDRAAAGLSPEARARLRAVPSYQRALATAPHAATTTSAPARDARAVISLARRVAAERRPARVLETLAGAALELAGAERAFVLSRRESGATTVRCAVGLTGALGPEHRASRSIAARVIDERRPMVSVDAQGDARWDGAASVHAMALRSVLAVPLPAPDGSTLALCLDDRLRPGAFDEGTVADVAALAELGAAALAAAERAHDARRDARLWARRARSLEQTLEARGEELRTFRDADRGEGPFASIVSVSEPMRRVIALASRVATSGVPVLLVGESGTGKELLARAIHAASARVGATFVGESCAAIPETLLESTLFGHVRGAFTGADRARRGLFEIAHEGTLFLDEIAETSPAMQAKLLRVLQEGEIRSVGSERVRRVDVRLIAASRADLASLVRDGRFREDLYYRIAVVTIEVPALRERPADVAPLAAALLARHAPNRRVRIDDAALTAMRGYAWPGNVRELENELRRALLVAGDTIALEHLSPALRGDDTTHAELDLKAQTEALERRLVERALEVHGGNQTRAAKALGLSRFGLQKMLKRLALDQPK</sequence>
<dbReference type="GO" id="GO:0004672">
    <property type="term" value="F:protein kinase activity"/>
    <property type="evidence" value="ECO:0007669"/>
    <property type="project" value="InterPro"/>
</dbReference>
<dbReference type="InterPro" id="IPR002078">
    <property type="entry name" value="Sigma_54_int"/>
</dbReference>
<dbReference type="Pfam" id="PF25601">
    <property type="entry name" value="AAA_lid_14"/>
    <property type="match status" value="1"/>
</dbReference>
<dbReference type="PROSITE" id="PS00675">
    <property type="entry name" value="SIGMA54_INTERACT_1"/>
    <property type="match status" value="1"/>
</dbReference>
<dbReference type="GO" id="GO:0043565">
    <property type="term" value="F:sequence-specific DNA binding"/>
    <property type="evidence" value="ECO:0007669"/>
    <property type="project" value="InterPro"/>
</dbReference>
<dbReference type="PROSITE" id="PS50045">
    <property type="entry name" value="SIGMA54_INTERACT_4"/>
    <property type="match status" value="1"/>
</dbReference>
<dbReference type="InterPro" id="IPR027417">
    <property type="entry name" value="P-loop_NTPase"/>
</dbReference>
<dbReference type="SMART" id="SM00220">
    <property type="entry name" value="S_TKc"/>
    <property type="match status" value="1"/>
</dbReference>
<dbReference type="InterPro" id="IPR003593">
    <property type="entry name" value="AAA+_ATPase"/>
</dbReference>